<reference evidence="3 4" key="1">
    <citation type="submission" date="2017-06" db="EMBL/GenBank/DDBJ databases">
        <title>Ant-infecting Ophiocordyceps genomes reveal a high diversity of potential behavioral manipulation genes and a possible major role for enterotoxins.</title>
        <authorList>
            <person name="De Bekker C."/>
            <person name="Evans H.C."/>
            <person name="Brachmann A."/>
            <person name="Hughes D.P."/>
        </authorList>
    </citation>
    <scope>NUCLEOTIDE SEQUENCE [LARGE SCALE GENOMIC DNA]</scope>
    <source>
        <strain evidence="3 4">1348a</strain>
    </source>
</reference>
<accession>A0A2C5YW74</accession>
<sequence>MFKPMPLLVVLVLWALCTYHGAAIPPPVPPGIPRLGSLPTPPNSPPEFGTRRTGWTASGHPDQAPSAPSRALPPAGDSKMKAKIHLSPGLKGLASHASVSEGLNLLGDVPGTSEGAQRPATPAPRGPAVAALVKLEESKPSSLPGPRGPHPAAPRPPKMPKPPPPYRPRHQRKESDADKLFNLPKGPRGPEGAAFLKPDSPFYPGRAPQPPLLLSHLMPKPVRFRPRHHRHRSDEAKLLDTLKGPRGPSRSIDPIPEDLDEPPEPKKSEMEKQTASAKAKSDQGKSEPNDFESRKLLTSATPESHSPLREWASRPGIVTTKYEPPRSYIPLSSPSAEIMDHVGFSKFFHRPLVRPPTPPIPQAIKITDPNERFGLLDGRPIRYRVNGNNKVELVQYLGKGWAVHEKKLIRIWTAGGVDYIASFGKVQHVSIPKRLRDKMVPKPEMSGPVSTALRKVFGHKATADANFAEGRHLGRGYRLTKNGLSRHWKDIDGVLYDSQFGKLPNLPDPHVKGVAALDMAHVPEASSHSSYGFPTPSIKVTEHLTDKVKDAFKNVEAKIMTFRPGFPNGYESLKSSPF</sequence>
<gene>
    <name evidence="3" type="ORF">CDD82_6289</name>
</gene>
<evidence type="ECO:0000256" key="1">
    <source>
        <dbReference type="SAM" id="MobiDB-lite"/>
    </source>
</evidence>
<proteinExistence type="predicted"/>
<evidence type="ECO:0000256" key="2">
    <source>
        <dbReference type="SAM" id="SignalP"/>
    </source>
</evidence>
<comment type="caution">
    <text evidence="3">The sequence shown here is derived from an EMBL/GenBank/DDBJ whole genome shotgun (WGS) entry which is preliminary data.</text>
</comment>
<feature type="compositionally biased region" description="Pro residues" evidence="1">
    <location>
        <begin position="146"/>
        <end position="166"/>
    </location>
</feature>
<feature type="compositionally biased region" description="Basic and acidic residues" evidence="1">
    <location>
        <begin position="263"/>
        <end position="272"/>
    </location>
</feature>
<name>A0A2C5YW74_9HYPO</name>
<dbReference type="EMBL" id="NJEU01000636">
    <property type="protein sequence ID" value="PHH71873.1"/>
    <property type="molecule type" value="Genomic_DNA"/>
</dbReference>
<feature type="compositionally biased region" description="Basic residues" evidence="1">
    <location>
        <begin position="222"/>
        <end position="231"/>
    </location>
</feature>
<evidence type="ECO:0000313" key="3">
    <source>
        <dbReference type="EMBL" id="PHH71873.1"/>
    </source>
</evidence>
<organism evidence="3 4">
    <name type="scientific">Ophiocordyceps australis</name>
    <dbReference type="NCBI Taxonomy" id="1399860"/>
    <lineage>
        <taxon>Eukaryota</taxon>
        <taxon>Fungi</taxon>
        <taxon>Dikarya</taxon>
        <taxon>Ascomycota</taxon>
        <taxon>Pezizomycotina</taxon>
        <taxon>Sordariomycetes</taxon>
        <taxon>Hypocreomycetidae</taxon>
        <taxon>Hypocreales</taxon>
        <taxon>Ophiocordycipitaceae</taxon>
        <taxon>Ophiocordyceps</taxon>
    </lineage>
</organism>
<feature type="region of interest" description="Disordered" evidence="1">
    <location>
        <begin position="105"/>
        <end position="293"/>
    </location>
</feature>
<feature type="chain" id="PRO_5013084125" evidence="2">
    <location>
        <begin position="24"/>
        <end position="578"/>
    </location>
</feature>
<dbReference type="Proteomes" id="UP000224854">
    <property type="component" value="Unassembled WGS sequence"/>
</dbReference>
<keyword evidence="4" id="KW-1185">Reference proteome</keyword>
<feature type="region of interest" description="Disordered" evidence="1">
    <location>
        <begin position="34"/>
        <end position="80"/>
    </location>
</feature>
<feature type="compositionally biased region" description="Low complexity" evidence="1">
    <location>
        <begin position="64"/>
        <end position="75"/>
    </location>
</feature>
<feature type="compositionally biased region" description="Basic and acidic residues" evidence="1">
    <location>
        <begin position="279"/>
        <end position="293"/>
    </location>
</feature>
<evidence type="ECO:0000313" key="4">
    <source>
        <dbReference type="Proteomes" id="UP000224854"/>
    </source>
</evidence>
<dbReference type="AlphaFoldDB" id="A0A2C5YW74"/>
<protein>
    <submittedName>
        <fullName evidence="3">Uncharacterized protein</fullName>
    </submittedName>
</protein>
<feature type="signal peptide" evidence="2">
    <location>
        <begin position="1"/>
        <end position="23"/>
    </location>
</feature>
<keyword evidence="2" id="KW-0732">Signal</keyword>